<proteinExistence type="predicted"/>
<evidence type="ECO:0000313" key="1">
    <source>
        <dbReference type="EMBL" id="NMQ21036.1"/>
    </source>
</evidence>
<evidence type="ECO:0000313" key="2">
    <source>
        <dbReference type="Proteomes" id="UP000760480"/>
    </source>
</evidence>
<name>A0ABX1TSW9_9GAMM</name>
<organism evidence="1 2">
    <name type="scientific">Candidatus Competibacter phosphatis</name>
    <dbReference type="NCBI Taxonomy" id="221280"/>
    <lineage>
        <taxon>Bacteria</taxon>
        <taxon>Pseudomonadati</taxon>
        <taxon>Pseudomonadota</taxon>
        <taxon>Gammaproteobacteria</taxon>
        <taxon>Candidatus Competibacteraceae</taxon>
        <taxon>Candidatus Competibacter</taxon>
    </lineage>
</organism>
<dbReference type="EMBL" id="SPMZ01000075">
    <property type="protein sequence ID" value="NMQ21036.1"/>
    <property type="molecule type" value="Genomic_DNA"/>
</dbReference>
<dbReference type="Gene3D" id="3.40.50.410">
    <property type="entry name" value="von Willebrand factor, type A domain"/>
    <property type="match status" value="1"/>
</dbReference>
<dbReference type="InterPro" id="IPR036465">
    <property type="entry name" value="vWFA_dom_sf"/>
</dbReference>
<protein>
    <submittedName>
        <fullName evidence="1">VWA domain-containing protein</fullName>
    </submittedName>
</protein>
<dbReference type="SUPFAM" id="SSF53300">
    <property type="entry name" value="vWA-like"/>
    <property type="match status" value="1"/>
</dbReference>
<accession>A0ABX1TSW9</accession>
<gene>
    <name evidence="1" type="ORF">E4P82_18670</name>
</gene>
<comment type="caution">
    <text evidence="1">The sequence shown here is derived from an EMBL/GenBank/DDBJ whole genome shotgun (WGS) entry which is preliminary data.</text>
</comment>
<reference evidence="1 2" key="1">
    <citation type="submission" date="2019-03" db="EMBL/GenBank/DDBJ databases">
        <title>Metabolic reconstructions from genomes of highly enriched 'Candidatus Accumulibacter' and 'Candidatus Competibacter' bioreactor populations.</title>
        <authorList>
            <person name="Annavajhala M.K."/>
            <person name="Welles L."/>
            <person name="Abbas B."/>
            <person name="Sorokin D."/>
            <person name="Park H."/>
            <person name="Van Loosdrecht M."/>
            <person name="Chandran K."/>
        </authorList>
    </citation>
    <scope>NUCLEOTIDE SEQUENCE [LARGE SCALE GENOMIC DNA]</scope>
    <source>
        <strain evidence="1 2">SBR_G</strain>
    </source>
</reference>
<dbReference type="RefSeq" id="WP_169250304.1">
    <property type="nucleotide sequence ID" value="NZ_SPMZ01000075.1"/>
</dbReference>
<keyword evidence="2" id="KW-1185">Reference proteome</keyword>
<sequence>MKSIVIPAGRTAPEFGKVTLWPNQTGLKVEITILSEPQGREAEGWRTGIALDASSSMQDAYGRRLLGKVPPALLQEYATKGWVEERQADGRPLRVFQRAAYDDAIARGHLKFTPNTVEPCAREWIAYLAGNLDAHGETAVIYWACGSGEQIEVLGDIGEDRAAQTAIHGPIQTTFGVQTHLLPALRYFADRFTAARRGMYLFITDGRIDDFEAVTRYSTQLAQAIEAGQRHPLKAVLIGLGDQIDPTQMEALDTLDTGTAIDVWDCKYAGEIRSLRDIFAEVVSEHQTVAPTATVYDHQGAVIKRYTDGVPARLQLELPPGLHGLRTRCVGATHPPVTFASSLIAGISPCRYGINYSATNHHQSRIRPFLSSLSAETGNYLVSRLLLNSAKSTCNQ</sequence>
<dbReference type="Proteomes" id="UP000760480">
    <property type="component" value="Unassembled WGS sequence"/>
</dbReference>